<accession>A0A6J4VH00</accession>
<gene>
    <name evidence="1" type="ORF">AVDCRST_MAG19-3617</name>
</gene>
<evidence type="ECO:0000313" key="1">
    <source>
        <dbReference type="EMBL" id="CAA9578241.1"/>
    </source>
</evidence>
<organism evidence="1">
    <name type="scientific">uncultured Thermomicrobiales bacterium</name>
    <dbReference type="NCBI Taxonomy" id="1645740"/>
    <lineage>
        <taxon>Bacteria</taxon>
        <taxon>Pseudomonadati</taxon>
        <taxon>Thermomicrobiota</taxon>
        <taxon>Thermomicrobia</taxon>
        <taxon>Thermomicrobiales</taxon>
        <taxon>environmental samples</taxon>
    </lineage>
</organism>
<dbReference type="AlphaFoldDB" id="A0A6J4VH00"/>
<dbReference type="EMBL" id="CADCWL010000202">
    <property type="protein sequence ID" value="CAA9578241.1"/>
    <property type="molecule type" value="Genomic_DNA"/>
</dbReference>
<name>A0A6J4VH00_9BACT</name>
<reference evidence="1" key="1">
    <citation type="submission" date="2020-02" db="EMBL/GenBank/DDBJ databases">
        <authorList>
            <person name="Meier V. D."/>
        </authorList>
    </citation>
    <scope>NUCLEOTIDE SEQUENCE</scope>
    <source>
        <strain evidence="1">AVDCRST_MAG19</strain>
    </source>
</reference>
<proteinExistence type="predicted"/>
<protein>
    <submittedName>
        <fullName evidence="1">Uncharacterized protein</fullName>
    </submittedName>
</protein>
<sequence>MQAGGEEFATQAVLRDRFALRANVPHDATTGGTSTPRQPRFVALASALTARGAVLCRTCPVALSRPPPAARRG</sequence>